<dbReference type="AlphaFoldDB" id="A0A0E9QF85"/>
<organism evidence="1">
    <name type="scientific">Anguilla anguilla</name>
    <name type="common">European freshwater eel</name>
    <name type="synonym">Muraena anguilla</name>
    <dbReference type="NCBI Taxonomy" id="7936"/>
    <lineage>
        <taxon>Eukaryota</taxon>
        <taxon>Metazoa</taxon>
        <taxon>Chordata</taxon>
        <taxon>Craniata</taxon>
        <taxon>Vertebrata</taxon>
        <taxon>Euteleostomi</taxon>
        <taxon>Actinopterygii</taxon>
        <taxon>Neopterygii</taxon>
        <taxon>Teleostei</taxon>
        <taxon>Anguilliformes</taxon>
        <taxon>Anguillidae</taxon>
        <taxon>Anguilla</taxon>
    </lineage>
</organism>
<dbReference type="EMBL" id="GBXM01093133">
    <property type="protein sequence ID" value="JAH15444.1"/>
    <property type="molecule type" value="Transcribed_RNA"/>
</dbReference>
<protein>
    <submittedName>
        <fullName evidence="1">Uncharacterized protein</fullName>
    </submittedName>
</protein>
<accession>A0A0E9QF85</accession>
<name>A0A0E9QF85_ANGAN</name>
<proteinExistence type="predicted"/>
<sequence length="23" mass="2608">MLLKAEYMILPTCSLISNCCLTF</sequence>
<reference evidence="1" key="2">
    <citation type="journal article" date="2015" name="Fish Shellfish Immunol.">
        <title>Early steps in the European eel (Anguilla anguilla)-Vibrio vulnificus interaction in the gills: Role of the RtxA13 toxin.</title>
        <authorList>
            <person name="Callol A."/>
            <person name="Pajuelo D."/>
            <person name="Ebbesson L."/>
            <person name="Teles M."/>
            <person name="MacKenzie S."/>
            <person name="Amaro C."/>
        </authorList>
    </citation>
    <scope>NUCLEOTIDE SEQUENCE</scope>
</reference>
<evidence type="ECO:0000313" key="1">
    <source>
        <dbReference type="EMBL" id="JAH15444.1"/>
    </source>
</evidence>
<reference evidence="1" key="1">
    <citation type="submission" date="2014-11" db="EMBL/GenBank/DDBJ databases">
        <authorList>
            <person name="Amaro Gonzalez C."/>
        </authorList>
    </citation>
    <scope>NUCLEOTIDE SEQUENCE</scope>
</reference>